<dbReference type="GO" id="GO:0015031">
    <property type="term" value="P:protein transport"/>
    <property type="evidence" value="ECO:0007669"/>
    <property type="project" value="UniProtKB-KW"/>
</dbReference>
<evidence type="ECO:0000256" key="7">
    <source>
        <dbReference type="RuleBase" id="RU363032"/>
    </source>
</evidence>
<name>A0A0D6DYU7_9LACT</name>
<dbReference type="GO" id="GO:0015833">
    <property type="term" value="P:peptide transport"/>
    <property type="evidence" value="ECO:0007669"/>
    <property type="project" value="UniProtKB-KW"/>
</dbReference>
<dbReference type="SUPFAM" id="SSF161098">
    <property type="entry name" value="MetI-like"/>
    <property type="match status" value="1"/>
</dbReference>
<dbReference type="Proteomes" id="UP000033166">
    <property type="component" value="Chromosome I"/>
</dbReference>
<dbReference type="GO" id="GO:0005886">
    <property type="term" value="C:plasma membrane"/>
    <property type="evidence" value="ECO:0007669"/>
    <property type="project" value="UniProtKB-SubCell"/>
</dbReference>
<feature type="transmembrane region" description="Helical" evidence="7">
    <location>
        <begin position="234"/>
        <end position="255"/>
    </location>
</feature>
<evidence type="ECO:0000313" key="10">
    <source>
        <dbReference type="Proteomes" id="UP000033166"/>
    </source>
</evidence>
<dbReference type="CDD" id="cd06261">
    <property type="entry name" value="TM_PBP2"/>
    <property type="match status" value="1"/>
</dbReference>
<dbReference type="KEGG" id="lpk:LACPI_1756"/>
<dbReference type="AlphaFoldDB" id="A0A0D6DYU7"/>
<keyword evidence="5 7" id="KW-1133">Transmembrane helix</keyword>
<dbReference type="HOGENOM" id="CLU_064254_1_0_9"/>
<dbReference type="Gene3D" id="1.10.3720.10">
    <property type="entry name" value="MetI-like"/>
    <property type="match status" value="1"/>
</dbReference>
<feature type="transmembrane region" description="Helical" evidence="7">
    <location>
        <begin position="121"/>
        <end position="144"/>
    </location>
</feature>
<dbReference type="PANTHER" id="PTHR30043">
    <property type="entry name" value="PHOSPHONATES TRANSPORT SYSTEM PERMEASE PROTEIN"/>
    <property type="match status" value="1"/>
</dbReference>
<dbReference type="PROSITE" id="PS50928">
    <property type="entry name" value="ABC_TM1"/>
    <property type="match status" value="1"/>
</dbReference>
<evidence type="ECO:0000256" key="3">
    <source>
        <dbReference type="ARBA" id="ARBA00022448"/>
    </source>
</evidence>
<dbReference type="RefSeq" id="WP_047915996.1">
    <property type="nucleotide sequence ID" value="NZ_LN774769.1"/>
</dbReference>
<dbReference type="InterPro" id="IPR000515">
    <property type="entry name" value="MetI-like"/>
</dbReference>
<keyword evidence="4 7" id="KW-0812">Transmembrane</keyword>
<organism evidence="9 10">
    <name type="scientific">Pseudolactococcus piscium MKFS47</name>
    <dbReference type="NCBI Taxonomy" id="297352"/>
    <lineage>
        <taxon>Bacteria</taxon>
        <taxon>Bacillati</taxon>
        <taxon>Bacillota</taxon>
        <taxon>Bacilli</taxon>
        <taxon>Lactobacillales</taxon>
        <taxon>Streptococcaceae</taxon>
        <taxon>Pseudolactococcus</taxon>
    </lineage>
</organism>
<protein>
    <submittedName>
        <fullName evidence="9">Phosphonates ABC transporter permease protein PhnE1 2</fullName>
    </submittedName>
</protein>
<evidence type="ECO:0000256" key="6">
    <source>
        <dbReference type="ARBA" id="ARBA00023136"/>
    </source>
</evidence>
<reference evidence="10" key="1">
    <citation type="submission" date="2015-01" db="EMBL/GenBank/DDBJ databases">
        <authorList>
            <person name="Andreevskaya M."/>
        </authorList>
    </citation>
    <scope>NUCLEOTIDE SEQUENCE [LARGE SCALE GENOMIC DNA]</scope>
    <source>
        <strain evidence="10">MKFS47</strain>
    </source>
</reference>
<dbReference type="GO" id="GO:0055085">
    <property type="term" value="P:transmembrane transport"/>
    <property type="evidence" value="ECO:0007669"/>
    <property type="project" value="InterPro"/>
</dbReference>
<evidence type="ECO:0000313" key="9">
    <source>
        <dbReference type="EMBL" id="CEN28956.1"/>
    </source>
</evidence>
<evidence type="ECO:0000256" key="4">
    <source>
        <dbReference type="ARBA" id="ARBA00022692"/>
    </source>
</evidence>
<evidence type="ECO:0000256" key="1">
    <source>
        <dbReference type="ARBA" id="ARBA00004141"/>
    </source>
</evidence>
<evidence type="ECO:0000256" key="2">
    <source>
        <dbReference type="ARBA" id="ARBA00004196"/>
    </source>
</evidence>
<evidence type="ECO:0000256" key="5">
    <source>
        <dbReference type="ARBA" id="ARBA00022989"/>
    </source>
</evidence>
<dbReference type="EMBL" id="LN774769">
    <property type="protein sequence ID" value="CEN28956.1"/>
    <property type="molecule type" value="Genomic_DNA"/>
</dbReference>
<dbReference type="GO" id="GO:0030313">
    <property type="term" value="C:cell envelope"/>
    <property type="evidence" value="ECO:0007669"/>
    <property type="project" value="UniProtKB-SubCell"/>
</dbReference>
<evidence type="ECO:0000259" key="8">
    <source>
        <dbReference type="PROSITE" id="PS50928"/>
    </source>
</evidence>
<comment type="subcellular location">
    <subcellularLocation>
        <location evidence="2">Cell envelope</location>
    </subcellularLocation>
    <subcellularLocation>
        <location evidence="7">Cell membrane</location>
        <topology evidence="7">Multi-pass membrane protein</topology>
    </subcellularLocation>
    <subcellularLocation>
        <location evidence="1">Membrane</location>
        <topology evidence="1">Multi-pass membrane protein</topology>
    </subcellularLocation>
</comment>
<feature type="transmembrane region" description="Helical" evidence="7">
    <location>
        <begin position="207"/>
        <end position="228"/>
    </location>
</feature>
<gene>
    <name evidence="9" type="primary">phnE1_2</name>
    <name evidence="9" type="ORF">LACPI_1756</name>
</gene>
<keyword evidence="6 7" id="KW-0472">Membrane</keyword>
<sequence>MMVKELSKKVYVSLFLLTGLLIYSAVSIDYSSFSTFSGSMGLEVLKGLAKPDWSFVYDGSGEDLTSLLIVTLGIAFLGTFIGTILALPFTLLSASNLWQSAPFVSKFGKLICNILRAFPELVFAIIFVKVVGPGVFAGVMAIGVHHIGMLGKLYTEELEAMDEKLIEDTEAVGANFWQLLFFIRVPYLMPIYSSLSLNHFEIAVRSATTLGLVGAGGIGAPLIFAIQTRSWGKVSIILLGVMSTVFILGIITGILRRKLR</sequence>
<feature type="domain" description="ABC transmembrane type-1" evidence="8">
    <location>
        <begin position="68"/>
        <end position="252"/>
    </location>
</feature>
<feature type="transmembrane region" description="Helical" evidence="7">
    <location>
        <begin position="176"/>
        <end position="195"/>
    </location>
</feature>
<comment type="similarity">
    <text evidence="7">Belongs to the binding-protein-dependent transport system permease family.</text>
</comment>
<dbReference type="PANTHER" id="PTHR30043:SF8">
    <property type="entry name" value="ABC TRANSPORTER, PERMEASE PROTEIN CC0363, PUTATIVE-RELATED"/>
    <property type="match status" value="1"/>
</dbReference>
<keyword evidence="3 7" id="KW-0813">Transport</keyword>
<proteinExistence type="inferred from homology"/>
<dbReference type="Pfam" id="PF00528">
    <property type="entry name" value="BPD_transp_1"/>
    <property type="match status" value="1"/>
</dbReference>
<feature type="transmembrane region" description="Helical" evidence="7">
    <location>
        <begin position="67"/>
        <end position="92"/>
    </location>
</feature>
<accession>A0A0D6DYU7</accession>
<dbReference type="InterPro" id="IPR035906">
    <property type="entry name" value="MetI-like_sf"/>
</dbReference>